<organism evidence="1 2">
    <name type="scientific">Paenibacillus melissococcoides</name>
    <dbReference type="NCBI Taxonomy" id="2912268"/>
    <lineage>
        <taxon>Bacteria</taxon>
        <taxon>Bacillati</taxon>
        <taxon>Bacillota</taxon>
        <taxon>Bacilli</taxon>
        <taxon>Bacillales</taxon>
        <taxon>Paenibacillaceae</taxon>
        <taxon>Paenibacillus</taxon>
    </lineage>
</organism>
<dbReference type="Pfam" id="PF05866">
    <property type="entry name" value="RusA"/>
    <property type="match status" value="1"/>
</dbReference>
<dbReference type="RefSeq" id="WP_213428349.1">
    <property type="nucleotide sequence ID" value="NZ_AP031286.1"/>
</dbReference>
<comment type="caution">
    <text evidence="1">The sequence shown here is derived from an EMBL/GenBank/DDBJ whole genome shotgun (WGS) entry which is preliminary data.</text>
</comment>
<sequence length="126" mass="14909">MKIEIQGELPTLNEIIDAAKSHWSVYRDMKEMNTNLVAWTAKRLPRVERTEIVDVTIIWYCKDKRKDKDNIMAGQKFIFDGLKEAGIIKNDGWGQIGDVTHRFRVDRNFPRVEIEIEEVLRCKRYL</sequence>
<dbReference type="InterPro" id="IPR008822">
    <property type="entry name" value="Endonuclease_RusA-like"/>
</dbReference>
<accession>A0ABM9G696</accession>
<evidence type="ECO:0000313" key="2">
    <source>
        <dbReference type="Proteomes" id="UP001154322"/>
    </source>
</evidence>
<protein>
    <submittedName>
        <fullName evidence="1">RusA family crossover junction endodeoxyribonuclease</fullName>
    </submittedName>
</protein>
<dbReference type="Gene3D" id="3.30.1330.70">
    <property type="entry name" value="Holliday junction resolvase RusA"/>
    <property type="match status" value="1"/>
</dbReference>
<dbReference type="InterPro" id="IPR036614">
    <property type="entry name" value="RusA-like_sf"/>
</dbReference>
<dbReference type="EMBL" id="CALYLO010000007">
    <property type="protein sequence ID" value="CAH8247392.1"/>
    <property type="molecule type" value="Genomic_DNA"/>
</dbReference>
<reference evidence="1" key="1">
    <citation type="submission" date="2022-06" db="EMBL/GenBank/DDBJ databases">
        <authorList>
            <person name="Dietemann V."/>
            <person name="Ory F."/>
            <person name="Dainat B."/>
            <person name="Oberhansli S."/>
        </authorList>
    </citation>
    <scope>NUCLEOTIDE SEQUENCE</scope>
    <source>
        <strain evidence="1">Ena-SAMPLE-TAB-26-04-2022-14:26:32:270-5432</strain>
    </source>
</reference>
<keyword evidence="2" id="KW-1185">Reference proteome</keyword>
<evidence type="ECO:0000313" key="1">
    <source>
        <dbReference type="EMBL" id="CAH8247392.1"/>
    </source>
</evidence>
<name>A0ABM9G696_9BACL</name>
<gene>
    <name evidence="1" type="ORF">WJ0W_004626</name>
</gene>
<dbReference type="SUPFAM" id="SSF103084">
    <property type="entry name" value="Holliday junction resolvase RusA"/>
    <property type="match status" value="1"/>
</dbReference>
<dbReference type="Proteomes" id="UP001154322">
    <property type="component" value="Unassembled WGS sequence"/>
</dbReference>
<proteinExistence type="predicted"/>